<protein>
    <submittedName>
        <fullName evidence="3">Cytochrome c assembly protein</fullName>
    </submittedName>
</protein>
<proteinExistence type="predicted"/>
<dbReference type="GO" id="GO:0005886">
    <property type="term" value="C:plasma membrane"/>
    <property type="evidence" value="ECO:0007669"/>
    <property type="project" value="TreeGrafter"/>
</dbReference>
<dbReference type="PANTHER" id="PTHR38034">
    <property type="entry name" value="INNER MEMBRANE PROTEIN YPJD"/>
    <property type="match status" value="1"/>
</dbReference>
<dbReference type="Proteomes" id="UP000019276">
    <property type="component" value="Unassembled WGS sequence"/>
</dbReference>
<dbReference type="GO" id="GO:0020037">
    <property type="term" value="F:heme binding"/>
    <property type="evidence" value="ECO:0007669"/>
    <property type="project" value="InterPro"/>
</dbReference>
<dbReference type="AlphaFoldDB" id="W7QTX7"/>
<gene>
    <name evidence="3" type="ORF">DS2_03940</name>
</gene>
<feature type="transmembrane region" description="Helical" evidence="1">
    <location>
        <begin position="122"/>
        <end position="143"/>
    </location>
</feature>
<comment type="caution">
    <text evidence="3">The sequence shown here is derived from an EMBL/GenBank/DDBJ whole genome shotgun (WGS) entry which is preliminary data.</text>
</comment>
<dbReference type="InterPro" id="IPR052372">
    <property type="entry name" value="YpjD/HemX"/>
</dbReference>
<feature type="transmembrane region" description="Helical" evidence="1">
    <location>
        <begin position="232"/>
        <end position="252"/>
    </location>
</feature>
<organism evidence="3 4">
    <name type="scientific">Catenovulum agarivorans DS-2</name>
    <dbReference type="NCBI Taxonomy" id="1328313"/>
    <lineage>
        <taxon>Bacteria</taxon>
        <taxon>Pseudomonadati</taxon>
        <taxon>Pseudomonadota</taxon>
        <taxon>Gammaproteobacteria</taxon>
        <taxon>Alteromonadales</taxon>
        <taxon>Alteromonadaceae</taxon>
        <taxon>Catenovulum</taxon>
    </lineage>
</organism>
<dbReference type="GO" id="GO:0017004">
    <property type="term" value="P:cytochrome complex assembly"/>
    <property type="evidence" value="ECO:0007669"/>
    <property type="project" value="InterPro"/>
</dbReference>
<dbReference type="OrthoDB" id="9780793at2"/>
<evidence type="ECO:0000256" key="1">
    <source>
        <dbReference type="SAM" id="Phobius"/>
    </source>
</evidence>
<keyword evidence="1" id="KW-0812">Transmembrane</keyword>
<dbReference type="InterPro" id="IPR002541">
    <property type="entry name" value="Cyt_c_assembly"/>
</dbReference>
<keyword evidence="1" id="KW-0472">Membrane</keyword>
<feature type="transmembrane region" description="Helical" evidence="1">
    <location>
        <begin position="31"/>
        <end position="50"/>
    </location>
</feature>
<feature type="transmembrane region" description="Helical" evidence="1">
    <location>
        <begin position="62"/>
        <end position="83"/>
    </location>
</feature>
<sequence>MSLAIAAVFAYLASASGLFLRLFNKLHKYTGLFIGKGVVAICLHLGYLFSAFDLTHQDTYSLFLVCNIFALFGAALVMAFYFFSKNLFAVPMVLLFTSIICSGNFFVLPSAESNAHWSLENFAHISLALFSYGVLTLATVLTYQYSFLANRLKHHDLSVLALPMPSLNSIEHQIIGLLKLGCLCLFISIFTGFIFMEDFWGSGQAHKTILSILAFMLFISVIIGHQKQGWRGRIVVSLTTIGISLLTVGYFGSRFIREVVLQAA</sequence>
<dbReference type="STRING" id="1328313.DS2_03940"/>
<dbReference type="EMBL" id="ARZY01000005">
    <property type="protein sequence ID" value="EWH11293.1"/>
    <property type="molecule type" value="Genomic_DNA"/>
</dbReference>
<feature type="transmembrane region" description="Helical" evidence="1">
    <location>
        <begin position="174"/>
        <end position="196"/>
    </location>
</feature>
<keyword evidence="1" id="KW-1133">Transmembrane helix</keyword>
<dbReference type="RefSeq" id="WP_051479606.1">
    <property type="nucleotide sequence ID" value="NZ_ARZY01000005.1"/>
</dbReference>
<feature type="transmembrane region" description="Helical" evidence="1">
    <location>
        <begin position="208"/>
        <end position="226"/>
    </location>
</feature>
<dbReference type="Pfam" id="PF01578">
    <property type="entry name" value="Cytochrom_C_asm"/>
    <property type="match status" value="1"/>
</dbReference>
<dbReference type="PANTHER" id="PTHR38034:SF1">
    <property type="entry name" value="INNER MEMBRANE PROTEIN YPJD"/>
    <property type="match status" value="1"/>
</dbReference>
<evidence type="ECO:0000259" key="2">
    <source>
        <dbReference type="Pfam" id="PF01578"/>
    </source>
</evidence>
<evidence type="ECO:0000313" key="3">
    <source>
        <dbReference type="EMBL" id="EWH11293.1"/>
    </source>
</evidence>
<feature type="transmembrane region" description="Helical" evidence="1">
    <location>
        <begin position="89"/>
        <end position="110"/>
    </location>
</feature>
<accession>W7QTX7</accession>
<name>W7QTX7_9ALTE</name>
<reference evidence="3 4" key="1">
    <citation type="journal article" date="2014" name="Genome Announc.">
        <title>Draft Genome Sequence of the Agar-Degrading Bacterium Catenovulum sp. Strain DS-2, Isolated from Intestines of Haliotis diversicolor.</title>
        <authorList>
            <person name="Shan D."/>
            <person name="Li X."/>
            <person name="Gu Z."/>
            <person name="Wei G."/>
            <person name="Gao Z."/>
            <person name="Shao Z."/>
        </authorList>
    </citation>
    <scope>NUCLEOTIDE SEQUENCE [LARGE SCALE GENOMIC DNA]</scope>
    <source>
        <strain evidence="3 4">DS-2</strain>
    </source>
</reference>
<keyword evidence="4" id="KW-1185">Reference proteome</keyword>
<dbReference type="eggNOG" id="COG4137">
    <property type="taxonomic scope" value="Bacteria"/>
</dbReference>
<evidence type="ECO:0000313" key="4">
    <source>
        <dbReference type="Proteomes" id="UP000019276"/>
    </source>
</evidence>
<feature type="domain" description="Cytochrome c assembly protein" evidence="2">
    <location>
        <begin position="61"/>
        <end position="259"/>
    </location>
</feature>